<reference evidence="2" key="1">
    <citation type="submission" date="2020-05" db="UniProtKB">
        <authorList>
            <consortium name="EnsemblMetazoa"/>
        </authorList>
    </citation>
    <scope>IDENTIFICATION</scope>
    <source>
        <strain evidence="2">TTRI</strain>
    </source>
</reference>
<sequence>MPTKPRVGDFLFALKHERELDWSRYGLFNVNLSMALLMTLNIIDWEIIYITIFGCSYFGISSSLLSKTHGNMIIAENKPHNPEKRQNKNSTTYGISIWMHSRTFGV</sequence>
<name>A0A1A9ULZ0_GLOAU</name>
<dbReference type="VEuPathDB" id="VectorBase:GAUT008851"/>
<accession>A0A1A9ULZ0</accession>
<keyword evidence="1" id="KW-1133">Transmembrane helix</keyword>
<keyword evidence="3" id="KW-1185">Reference proteome</keyword>
<dbReference type="AlphaFoldDB" id="A0A1A9ULZ0"/>
<dbReference type="Proteomes" id="UP000078200">
    <property type="component" value="Unassembled WGS sequence"/>
</dbReference>
<proteinExistence type="predicted"/>
<dbReference type="EnsemblMetazoa" id="GAUT008851-RA">
    <property type="protein sequence ID" value="GAUT008851-PA"/>
    <property type="gene ID" value="GAUT008851"/>
</dbReference>
<evidence type="ECO:0000313" key="2">
    <source>
        <dbReference type="EnsemblMetazoa" id="GAUT008851-PA"/>
    </source>
</evidence>
<keyword evidence="1" id="KW-0812">Transmembrane</keyword>
<evidence type="ECO:0000256" key="1">
    <source>
        <dbReference type="SAM" id="Phobius"/>
    </source>
</evidence>
<protein>
    <submittedName>
        <fullName evidence="2">Uncharacterized protein</fullName>
    </submittedName>
</protein>
<evidence type="ECO:0000313" key="3">
    <source>
        <dbReference type="Proteomes" id="UP000078200"/>
    </source>
</evidence>
<organism evidence="2 3">
    <name type="scientific">Glossina austeni</name>
    <name type="common">Savannah tsetse fly</name>
    <dbReference type="NCBI Taxonomy" id="7395"/>
    <lineage>
        <taxon>Eukaryota</taxon>
        <taxon>Metazoa</taxon>
        <taxon>Ecdysozoa</taxon>
        <taxon>Arthropoda</taxon>
        <taxon>Hexapoda</taxon>
        <taxon>Insecta</taxon>
        <taxon>Pterygota</taxon>
        <taxon>Neoptera</taxon>
        <taxon>Endopterygota</taxon>
        <taxon>Diptera</taxon>
        <taxon>Brachycera</taxon>
        <taxon>Muscomorpha</taxon>
        <taxon>Hippoboscoidea</taxon>
        <taxon>Glossinidae</taxon>
        <taxon>Glossina</taxon>
    </lineage>
</organism>
<feature type="transmembrane region" description="Helical" evidence="1">
    <location>
        <begin position="48"/>
        <end position="65"/>
    </location>
</feature>
<keyword evidence="1" id="KW-0472">Membrane</keyword>